<dbReference type="NCBIfam" id="TIGR03891">
    <property type="entry name" value="thiopep_ocin"/>
    <property type="match status" value="1"/>
</dbReference>
<feature type="domain" description="Thiopeptide-type bacteriocin biosynthesis" evidence="1">
    <location>
        <begin position="18"/>
        <end position="299"/>
    </location>
</feature>
<dbReference type="EMBL" id="RAZT01000004">
    <property type="protein sequence ID" value="RKN33911.1"/>
    <property type="molecule type" value="Genomic_DNA"/>
</dbReference>
<dbReference type="RefSeq" id="WP_120688558.1">
    <property type="nucleotide sequence ID" value="NZ_RAZT01000004.1"/>
</dbReference>
<dbReference type="AlphaFoldDB" id="A0A3A9Y8U6"/>
<evidence type="ECO:0000259" key="1">
    <source>
        <dbReference type="Pfam" id="PF14028"/>
    </source>
</evidence>
<accession>A0A3A9Y8U6</accession>
<organism evidence="2 3">
    <name type="scientific">Micromonospora musae</name>
    <dbReference type="NCBI Taxonomy" id="1894970"/>
    <lineage>
        <taxon>Bacteria</taxon>
        <taxon>Bacillati</taxon>
        <taxon>Actinomycetota</taxon>
        <taxon>Actinomycetes</taxon>
        <taxon>Micromonosporales</taxon>
        <taxon>Micromonosporaceae</taxon>
        <taxon>Micromonospora</taxon>
    </lineage>
</organism>
<evidence type="ECO:0000313" key="2">
    <source>
        <dbReference type="EMBL" id="RKN33911.1"/>
    </source>
</evidence>
<protein>
    <recommendedName>
        <fullName evidence="1">Thiopeptide-type bacteriocin biosynthesis domain-containing protein</fullName>
    </recommendedName>
</protein>
<reference evidence="2 3" key="1">
    <citation type="submission" date="2018-09" db="EMBL/GenBank/DDBJ databases">
        <title>Micromonospora sp. nov. MS1-9, isolated from a root of Musa sp.</title>
        <authorList>
            <person name="Kuncharoen N."/>
            <person name="Kudo T."/>
            <person name="Ohkuma M."/>
            <person name="Yuki M."/>
            <person name="Tanasupawat S."/>
        </authorList>
    </citation>
    <scope>NUCLEOTIDE SEQUENCE [LARGE SCALE GENOMIC DNA]</scope>
    <source>
        <strain evidence="2 3">MS1-9</strain>
    </source>
</reference>
<gene>
    <name evidence="2" type="ORF">D7044_09390</name>
</gene>
<comment type="caution">
    <text evidence="2">The sequence shown here is derived from an EMBL/GenBank/DDBJ whole genome shotgun (WGS) entry which is preliminary data.</text>
</comment>
<dbReference type="Pfam" id="PF14028">
    <property type="entry name" value="Lant_dehydr_C"/>
    <property type="match status" value="1"/>
</dbReference>
<dbReference type="InterPro" id="IPR023809">
    <property type="entry name" value="Thiopep_bacteriocin_synth_dom"/>
</dbReference>
<proteinExistence type="predicted"/>
<name>A0A3A9Y8U6_9ACTN</name>
<evidence type="ECO:0000313" key="3">
    <source>
        <dbReference type="Proteomes" id="UP000275865"/>
    </source>
</evidence>
<sequence length="305" mass="33727">MTQTVLRPDHAATRPTEWSSWHLHLASDARSVQDRVIQEVIRPVAAELDGRPWFFMRFWQAGTHLRFRVGDLGSEAYHRVEEALRDRLAEAGRLADDEEPLDEAGYRAGAVTFAATERGADRQVLDLLPPGVHRAVYEPEHLRYGGRSLMPATERLFQLSSELVVAMLPNRPSEGLRTGLGLRGTIAAAAALGGPERQAEFYRRSMDAWRVWAGHSGTTPEQLVALCAVDATGPVPDPDAHGPFRPWHAAIAELAEQIAASGDTPPAQILFSHVHMLHNRLGRSLFEELRTYAWLAAAYPDGNPS</sequence>
<dbReference type="Proteomes" id="UP000275865">
    <property type="component" value="Unassembled WGS sequence"/>
</dbReference>